<evidence type="ECO:0000313" key="2">
    <source>
        <dbReference type="Proteomes" id="UP000013101"/>
    </source>
</evidence>
<dbReference type="PATRIC" id="fig|1217693.3.peg.3202"/>
<dbReference type="EMBL" id="APRS01000023">
    <property type="protein sequence ID" value="ENX04831.1"/>
    <property type="molecule type" value="Genomic_DNA"/>
</dbReference>
<dbReference type="HOGENOM" id="CLU_177483_0_0_6"/>
<proteinExistence type="predicted"/>
<gene>
    <name evidence="1" type="ORF">F897_03317</name>
</gene>
<dbReference type="Proteomes" id="UP000013101">
    <property type="component" value="Unassembled WGS sequence"/>
</dbReference>
<comment type="caution">
    <text evidence="1">The sequence shown here is derived from an EMBL/GenBank/DDBJ whole genome shotgun (WGS) entry which is preliminary data.</text>
</comment>
<protein>
    <recommendedName>
        <fullName evidence="3">S-adenosylhomocysteine hydrolase</fullName>
    </recommendedName>
</protein>
<name>N9NGV6_9GAMM</name>
<dbReference type="AlphaFoldDB" id="N9NGV6"/>
<dbReference type="InterPro" id="IPR045738">
    <property type="entry name" value="DUF6088"/>
</dbReference>
<organism evidence="1 2">
    <name type="scientific">Acinetobacter variabilis</name>
    <dbReference type="NCBI Taxonomy" id="70346"/>
    <lineage>
        <taxon>Bacteria</taxon>
        <taxon>Pseudomonadati</taxon>
        <taxon>Pseudomonadota</taxon>
        <taxon>Gammaproteobacteria</taxon>
        <taxon>Moraxellales</taxon>
        <taxon>Moraxellaceae</taxon>
        <taxon>Acinetobacter</taxon>
    </lineage>
</organism>
<dbReference type="Pfam" id="PF19570">
    <property type="entry name" value="DUF6088"/>
    <property type="match status" value="1"/>
</dbReference>
<evidence type="ECO:0008006" key="3">
    <source>
        <dbReference type="Google" id="ProtNLM"/>
    </source>
</evidence>
<sequence>MRNDFNDIANYDQIERTLRNLVQEGELIKVGYGIYTKVRKNQMTGKIIPACLEGADAVIFEALKRLDVQITLGKATENIYLVNPPRFQSLLKLKPYIVLYANCL</sequence>
<dbReference type="RefSeq" id="WP_005237573.1">
    <property type="nucleotide sequence ID" value="NZ_CP083659.1"/>
</dbReference>
<accession>N9NGV6</accession>
<reference evidence="1 2" key="1">
    <citation type="submission" date="2013-02" db="EMBL/GenBank/DDBJ databases">
        <title>The Genome Sequence of Acinetobacter sp. NIPH 2171.</title>
        <authorList>
            <consortium name="The Broad Institute Genome Sequencing Platform"/>
            <consortium name="The Broad Institute Genome Sequencing Center for Infectious Disease"/>
            <person name="Cerqueira G."/>
            <person name="Feldgarden M."/>
            <person name="Courvalin P."/>
            <person name="Perichon B."/>
            <person name="Grillot-Courvalin C."/>
            <person name="Clermont D."/>
            <person name="Rocha E."/>
            <person name="Yoon E.-J."/>
            <person name="Nemec A."/>
            <person name="Walker B."/>
            <person name="Young S.K."/>
            <person name="Zeng Q."/>
            <person name="Gargeya S."/>
            <person name="Fitzgerald M."/>
            <person name="Haas B."/>
            <person name="Abouelleil A."/>
            <person name="Alvarado L."/>
            <person name="Arachchi H.M."/>
            <person name="Berlin A.M."/>
            <person name="Chapman S.B."/>
            <person name="Dewar J."/>
            <person name="Goldberg J."/>
            <person name="Griggs A."/>
            <person name="Gujja S."/>
            <person name="Hansen M."/>
            <person name="Howarth C."/>
            <person name="Imamovic A."/>
            <person name="Larimer J."/>
            <person name="McCowan C."/>
            <person name="Murphy C."/>
            <person name="Neiman D."/>
            <person name="Pearson M."/>
            <person name="Priest M."/>
            <person name="Roberts A."/>
            <person name="Saif S."/>
            <person name="Shea T."/>
            <person name="Sisk P."/>
            <person name="Sykes S."/>
            <person name="Wortman J."/>
            <person name="Nusbaum C."/>
            <person name="Birren B."/>
        </authorList>
    </citation>
    <scope>NUCLEOTIDE SEQUENCE [LARGE SCALE GENOMIC DNA]</scope>
    <source>
        <strain evidence="1 2">NIPH 2171</strain>
    </source>
</reference>
<evidence type="ECO:0000313" key="1">
    <source>
        <dbReference type="EMBL" id="ENX04831.1"/>
    </source>
</evidence>